<keyword evidence="4" id="KW-0479">Metal-binding</keyword>
<dbReference type="GO" id="GO:0005737">
    <property type="term" value="C:cytoplasm"/>
    <property type="evidence" value="ECO:0007669"/>
    <property type="project" value="TreeGrafter"/>
</dbReference>
<dbReference type="Proteomes" id="UP000754883">
    <property type="component" value="Unassembled WGS sequence"/>
</dbReference>
<evidence type="ECO:0000256" key="3">
    <source>
        <dbReference type="ARBA" id="ARBA00013190"/>
    </source>
</evidence>
<dbReference type="AlphaFoldDB" id="A0A9N9U7V5"/>
<dbReference type="GO" id="GO:0046872">
    <property type="term" value="F:metal ion binding"/>
    <property type="evidence" value="ECO:0007669"/>
    <property type="project" value="UniProtKB-KW"/>
</dbReference>
<dbReference type="SUPFAM" id="SSF50129">
    <property type="entry name" value="GroES-like"/>
    <property type="match status" value="1"/>
</dbReference>
<evidence type="ECO:0000313" key="11">
    <source>
        <dbReference type="Proteomes" id="UP000754883"/>
    </source>
</evidence>
<accession>A0A9N9U7V5</accession>
<dbReference type="InterPro" id="IPR013154">
    <property type="entry name" value="ADH-like_N"/>
</dbReference>
<feature type="domain" description="Alcohol dehydrogenase-like C-terminal" evidence="8">
    <location>
        <begin position="192"/>
        <end position="337"/>
    </location>
</feature>
<evidence type="ECO:0000259" key="9">
    <source>
        <dbReference type="Pfam" id="PF08240"/>
    </source>
</evidence>
<keyword evidence="11" id="KW-1185">Reference proteome</keyword>
<feature type="domain" description="Alcohol dehydrogenase-like N-terminal" evidence="9">
    <location>
        <begin position="38"/>
        <end position="146"/>
    </location>
</feature>
<name>A0A9N9U7V5_9HYPO</name>
<dbReference type="SUPFAM" id="SSF51735">
    <property type="entry name" value="NAD(P)-binding Rossmann-fold domains"/>
    <property type="match status" value="1"/>
</dbReference>
<evidence type="ECO:0000259" key="8">
    <source>
        <dbReference type="Pfam" id="PF00107"/>
    </source>
</evidence>
<keyword evidence="6" id="KW-0560">Oxidoreductase</keyword>
<evidence type="ECO:0000256" key="5">
    <source>
        <dbReference type="ARBA" id="ARBA00022833"/>
    </source>
</evidence>
<evidence type="ECO:0000256" key="1">
    <source>
        <dbReference type="ARBA" id="ARBA00001947"/>
    </source>
</evidence>
<evidence type="ECO:0000256" key="7">
    <source>
        <dbReference type="ARBA" id="ARBA00023027"/>
    </source>
</evidence>
<proteinExistence type="inferred from homology"/>
<evidence type="ECO:0000256" key="6">
    <source>
        <dbReference type="ARBA" id="ARBA00023002"/>
    </source>
</evidence>
<reference evidence="11" key="1">
    <citation type="submission" date="2019-06" db="EMBL/GenBank/DDBJ databases">
        <authorList>
            <person name="Broberg M."/>
        </authorList>
    </citation>
    <scope>NUCLEOTIDE SEQUENCE [LARGE SCALE GENOMIC DNA]</scope>
</reference>
<organism evidence="10 11">
    <name type="scientific">Clonostachys byssicola</name>
    <dbReference type="NCBI Taxonomy" id="160290"/>
    <lineage>
        <taxon>Eukaryota</taxon>
        <taxon>Fungi</taxon>
        <taxon>Dikarya</taxon>
        <taxon>Ascomycota</taxon>
        <taxon>Pezizomycotina</taxon>
        <taxon>Sordariomycetes</taxon>
        <taxon>Hypocreomycetidae</taxon>
        <taxon>Hypocreales</taxon>
        <taxon>Bionectriaceae</taxon>
        <taxon>Clonostachys</taxon>
    </lineage>
</organism>
<comment type="caution">
    <text evidence="10">The sequence shown here is derived from an EMBL/GenBank/DDBJ whole genome shotgun (WGS) entry which is preliminary data.</text>
</comment>
<gene>
    <name evidence="10" type="ORF">CBYS24578_00009215</name>
</gene>
<evidence type="ECO:0000256" key="4">
    <source>
        <dbReference type="ARBA" id="ARBA00022723"/>
    </source>
</evidence>
<keyword evidence="5" id="KW-0862">Zinc</keyword>
<dbReference type="OrthoDB" id="1879366at2759"/>
<dbReference type="InterPro" id="IPR011032">
    <property type="entry name" value="GroES-like_sf"/>
</dbReference>
<dbReference type="Gene3D" id="3.90.180.10">
    <property type="entry name" value="Medium-chain alcohol dehydrogenases, catalytic domain"/>
    <property type="match status" value="1"/>
</dbReference>
<keyword evidence="7" id="KW-0520">NAD</keyword>
<dbReference type="EMBL" id="CABFNO020001300">
    <property type="protein sequence ID" value="CAG9978490.1"/>
    <property type="molecule type" value="Genomic_DNA"/>
</dbReference>
<comment type="cofactor">
    <cofactor evidence="1">
        <name>Zn(2+)</name>
        <dbReference type="ChEBI" id="CHEBI:29105"/>
    </cofactor>
</comment>
<sequence>MHEHPAVHIPSTQRAIVSPTVSDKLNAVHRIIPVGDPKPGEAMVRLLYTGICRSDVSFSIGPYPGFPSRDYIAGHEGLGHVVKAHDPSILGKLVGIRYLGSSCQRCVYCLRGLPTSCPTQVNIPRQVMGTFQQFVTLPVSCLLDLPNDLIDGGIPLQVYTAALCSGSTALAGLKMAEVGHGDVILVMGILGAIGHLTGSIAKHVMGAKVIGVDLKWKIDQLPANANHFGDVFLPAPEASSLTSSCEFQHQLSTTCTLLRKHTSFQRNADVVIVASSCAEAFESLENYVCDGGRIVCLGVPKGRISISTPVNSLVERNLRISGTLMGGHQEALEVISYIQSGLISPLTETVPLSKVPEQMQRLLECKVTGKIVVEFNNSLKGLE</sequence>
<dbReference type="InterPro" id="IPR013149">
    <property type="entry name" value="ADH-like_C"/>
</dbReference>
<dbReference type="Pfam" id="PF00107">
    <property type="entry name" value="ADH_zinc_N"/>
    <property type="match status" value="1"/>
</dbReference>
<dbReference type="PANTHER" id="PTHR42940">
    <property type="entry name" value="ALCOHOL DEHYDROGENASE 1-RELATED"/>
    <property type="match status" value="1"/>
</dbReference>
<dbReference type="Gene3D" id="3.40.50.720">
    <property type="entry name" value="NAD(P)-binding Rossmann-like Domain"/>
    <property type="match status" value="1"/>
</dbReference>
<dbReference type="EC" id="1.1.1.1" evidence="3"/>
<dbReference type="Pfam" id="PF08240">
    <property type="entry name" value="ADH_N"/>
    <property type="match status" value="1"/>
</dbReference>
<comment type="similarity">
    <text evidence="2">Belongs to the zinc-containing alcohol dehydrogenase family.</text>
</comment>
<dbReference type="InterPro" id="IPR036291">
    <property type="entry name" value="NAD(P)-bd_dom_sf"/>
</dbReference>
<protein>
    <recommendedName>
        <fullName evidence="3">alcohol dehydrogenase</fullName>
        <ecNumber evidence="3">1.1.1.1</ecNumber>
    </recommendedName>
</protein>
<dbReference type="GO" id="GO:0004022">
    <property type="term" value="F:alcohol dehydrogenase (NAD+) activity"/>
    <property type="evidence" value="ECO:0007669"/>
    <property type="project" value="UniProtKB-EC"/>
</dbReference>
<evidence type="ECO:0000256" key="2">
    <source>
        <dbReference type="ARBA" id="ARBA00008072"/>
    </source>
</evidence>
<reference evidence="10 11" key="2">
    <citation type="submission" date="2021-10" db="EMBL/GenBank/DDBJ databases">
        <authorList>
            <person name="Piombo E."/>
        </authorList>
    </citation>
    <scope>NUCLEOTIDE SEQUENCE [LARGE SCALE GENOMIC DNA]</scope>
</reference>
<dbReference type="PANTHER" id="PTHR42940:SF3">
    <property type="entry name" value="ALCOHOL DEHYDROGENASE 1-RELATED"/>
    <property type="match status" value="1"/>
</dbReference>
<evidence type="ECO:0000313" key="10">
    <source>
        <dbReference type="EMBL" id="CAG9978490.1"/>
    </source>
</evidence>